<gene>
    <name evidence="1" type="ORF">Mic7113_0696</name>
</gene>
<name>K9WA28_9CYAN</name>
<evidence type="ECO:0000313" key="1">
    <source>
        <dbReference type="EMBL" id="AFZ16609.1"/>
    </source>
</evidence>
<proteinExistence type="predicted"/>
<reference evidence="1 2" key="1">
    <citation type="submission" date="2012-06" db="EMBL/GenBank/DDBJ databases">
        <title>Finished chromosome of genome of Microcoleus sp. PCC 7113.</title>
        <authorList>
            <consortium name="US DOE Joint Genome Institute"/>
            <person name="Gugger M."/>
            <person name="Coursin T."/>
            <person name="Rippka R."/>
            <person name="Tandeau De Marsac N."/>
            <person name="Huntemann M."/>
            <person name="Wei C.-L."/>
            <person name="Han J."/>
            <person name="Detter J.C."/>
            <person name="Han C."/>
            <person name="Tapia R."/>
            <person name="Chen A."/>
            <person name="Kyrpides N."/>
            <person name="Mavromatis K."/>
            <person name="Markowitz V."/>
            <person name="Szeto E."/>
            <person name="Ivanova N."/>
            <person name="Pagani I."/>
            <person name="Pati A."/>
            <person name="Goodwin L."/>
            <person name="Nordberg H.P."/>
            <person name="Cantor M.N."/>
            <person name="Hua S.X."/>
            <person name="Woyke T."/>
            <person name="Kerfeld C.A."/>
        </authorList>
    </citation>
    <scope>NUCLEOTIDE SEQUENCE [LARGE SCALE GENOMIC DNA]</scope>
    <source>
        <strain evidence="1 2">PCC 7113</strain>
    </source>
</reference>
<sequence>MLCHTQECKSYADLAFKALRNKRQPLVKSLKNFLSTFPKTDLIGDILTTALHQLAESDPTACRWTIWILQNSSDLQPYFPLIEESLDLTVKELQDRGIILT</sequence>
<organism evidence="1 2">
    <name type="scientific">Allocoleopsis franciscana PCC 7113</name>
    <dbReference type="NCBI Taxonomy" id="1173027"/>
    <lineage>
        <taxon>Bacteria</taxon>
        <taxon>Bacillati</taxon>
        <taxon>Cyanobacteriota</taxon>
        <taxon>Cyanophyceae</taxon>
        <taxon>Coleofasciculales</taxon>
        <taxon>Coleofasciculaceae</taxon>
        <taxon>Allocoleopsis</taxon>
        <taxon>Allocoleopsis franciscana</taxon>
    </lineage>
</organism>
<accession>K9WA28</accession>
<protein>
    <submittedName>
        <fullName evidence="1">Uncharacterized protein</fullName>
    </submittedName>
</protein>
<evidence type="ECO:0000313" key="2">
    <source>
        <dbReference type="Proteomes" id="UP000010471"/>
    </source>
</evidence>
<dbReference type="HOGENOM" id="CLU_2288310_0_0_3"/>
<dbReference type="Proteomes" id="UP000010471">
    <property type="component" value="Chromosome"/>
</dbReference>
<keyword evidence="2" id="KW-1185">Reference proteome</keyword>
<dbReference type="EMBL" id="CP003630">
    <property type="protein sequence ID" value="AFZ16609.1"/>
    <property type="molecule type" value="Genomic_DNA"/>
</dbReference>
<dbReference type="KEGG" id="mic:Mic7113_0696"/>
<dbReference type="AlphaFoldDB" id="K9WA28"/>